<gene>
    <name evidence="2" type="ORF">FH972_005589</name>
</gene>
<reference evidence="2 3" key="1">
    <citation type="submission" date="2019-06" db="EMBL/GenBank/DDBJ databases">
        <title>A chromosomal-level reference genome of Carpinus fangiana (Coryloideae, Betulaceae).</title>
        <authorList>
            <person name="Yang X."/>
            <person name="Wang Z."/>
            <person name="Zhang L."/>
            <person name="Hao G."/>
            <person name="Liu J."/>
            <person name="Yang Y."/>
        </authorList>
    </citation>
    <scope>NUCLEOTIDE SEQUENCE [LARGE SCALE GENOMIC DNA]</scope>
    <source>
        <strain evidence="2">Cfa_2016G</strain>
        <tissue evidence="2">Leaf</tissue>
    </source>
</reference>
<name>A0A5N6QQP3_9ROSI</name>
<proteinExistence type="predicted"/>
<accession>A0A5N6QQP3</accession>
<feature type="region of interest" description="Disordered" evidence="1">
    <location>
        <begin position="1"/>
        <end position="22"/>
    </location>
</feature>
<sequence>MEATVQSCGAFPTEADTRADAADAAALEMEEIDDEGRASSTQKDPDTVVFFVAEAIARGSRAGQIHRNRSQCNPLTYSNRA</sequence>
<protein>
    <submittedName>
        <fullName evidence="2">Uncharacterized protein</fullName>
    </submittedName>
</protein>
<evidence type="ECO:0000256" key="1">
    <source>
        <dbReference type="SAM" id="MobiDB-lite"/>
    </source>
</evidence>
<feature type="compositionally biased region" description="Polar residues" evidence="1">
    <location>
        <begin position="70"/>
        <end position="81"/>
    </location>
</feature>
<evidence type="ECO:0000313" key="2">
    <source>
        <dbReference type="EMBL" id="KAE8009136.1"/>
    </source>
</evidence>
<keyword evidence="3" id="KW-1185">Reference proteome</keyword>
<evidence type="ECO:0000313" key="3">
    <source>
        <dbReference type="Proteomes" id="UP000327013"/>
    </source>
</evidence>
<dbReference type="Proteomes" id="UP000327013">
    <property type="component" value="Chromosome 2"/>
</dbReference>
<dbReference type="AlphaFoldDB" id="A0A5N6QQP3"/>
<organism evidence="2 3">
    <name type="scientific">Carpinus fangiana</name>
    <dbReference type="NCBI Taxonomy" id="176857"/>
    <lineage>
        <taxon>Eukaryota</taxon>
        <taxon>Viridiplantae</taxon>
        <taxon>Streptophyta</taxon>
        <taxon>Embryophyta</taxon>
        <taxon>Tracheophyta</taxon>
        <taxon>Spermatophyta</taxon>
        <taxon>Magnoliopsida</taxon>
        <taxon>eudicotyledons</taxon>
        <taxon>Gunneridae</taxon>
        <taxon>Pentapetalae</taxon>
        <taxon>rosids</taxon>
        <taxon>fabids</taxon>
        <taxon>Fagales</taxon>
        <taxon>Betulaceae</taxon>
        <taxon>Carpinus</taxon>
    </lineage>
</organism>
<dbReference type="EMBL" id="CM017322">
    <property type="protein sequence ID" value="KAE8009136.1"/>
    <property type="molecule type" value="Genomic_DNA"/>
</dbReference>
<feature type="region of interest" description="Disordered" evidence="1">
    <location>
        <begin position="62"/>
        <end position="81"/>
    </location>
</feature>